<accession>A0A437LHA7</accession>
<feature type="region of interest" description="Disordered" evidence="1">
    <location>
        <begin position="43"/>
        <end position="66"/>
    </location>
</feature>
<dbReference type="AlphaFoldDB" id="A0A437LHA7"/>
<name>A0A437LHA7_9BURK</name>
<dbReference type="Proteomes" id="UP000288587">
    <property type="component" value="Unassembled WGS sequence"/>
</dbReference>
<protein>
    <submittedName>
        <fullName evidence="3">Uncharacterized protein</fullName>
    </submittedName>
</protein>
<dbReference type="EMBL" id="SACM01000003">
    <property type="protein sequence ID" value="RVT84780.1"/>
    <property type="molecule type" value="Genomic_DNA"/>
</dbReference>
<gene>
    <name evidence="3" type="ORF">EOD73_11675</name>
</gene>
<keyword evidence="2" id="KW-0732">Signal</keyword>
<evidence type="ECO:0000256" key="2">
    <source>
        <dbReference type="SAM" id="SignalP"/>
    </source>
</evidence>
<feature type="signal peptide" evidence="2">
    <location>
        <begin position="1"/>
        <end position="19"/>
    </location>
</feature>
<evidence type="ECO:0000313" key="3">
    <source>
        <dbReference type="EMBL" id="RVT84780.1"/>
    </source>
</evidence>
<evidence type="ECO:0000313" key="4">
    <source>
        <dbReference type="Proteomes" id="UP000288587"/>
    </source>
</evidence>
<sequence length="66" mass="7088">MQRRLALALSLGPSTSAWSAGAGAEEPLRDLVSPRLPPALTPWTTEGDLAINPQSLHPKLRHLPRA</sequence>
<keyword evidence="4" id="KW-1185">Reference proteome</keyword>
<proteinExistence type="predicted"/>
<organism evidence="3 4">
    <name type="scientific">Inhella crocodyli</name>
    <dbReference type="NCBI Taxonomy" id="2499851"/>
    <lineage>
        <taxon>Bacteria</taxon>
        <taxon>Pseudomonadati</taxon>
        <taxon>Pseudomonadota</taxon>
        <taxon>Betaproteobacteria</taxon>
        <taxon>Burkholderiales</taxon>
        <taxon>Sphaerotilaceae</taxon>
        <taxon>Inhella</taxon>
    </lineage>
</organism>
<feature type="chain" id="PRO_5019153993" evidence="2">
    <location>
        <begin position="20"/>
        <end position="66"/>
    </location>
</feature>
<comment type="caution">
    <text evidence="3">The sequence shown here is derived from an EMBL/GenBank/DDBJ whole genome shotgun (WGS) entry which is preliminary data.</text>
</comment>
<reference evidence="3 4" key="1">
    <citation type="submission" date="2019-01" db="EMBL/GenBank/DDBJ databases">
        <authorList>
            <person name="Chen W.-M."/>
        </authorList>
    </citation>
    <scope>NUCLEOTIDE SEQUENCE [LARGE SCALE GENOMIC DNA]</scope>
    <source>
        <strain evidence="3 4">CCP-18</strain>
    </source>
</reference>
<evidence type="ECO:0000256" key="1">
    <source>
        <dbReference type="SAM" id="MobiDB-lite"/>
    </source>
</evidence>
<dbReference type="RefSeq" id="WP_127683182.1">
    <property type="nucleotide sequence ID" value="NZ_SACM01000003.1"/>
</dbReference>